<feature type="compositionally biased region" description="Polar residues" evidence="5">
    <location>
        <begin position="205"/>
        <end position="214"/>
    </location>
</feature>
<accession>A0A445ITE8</accession>
<evidence type="ECO:0000256" key="4">
    <source>
        <dbReference type="ARBA" id="ARBA00023242"/>
    </source>
</evidence>
<feature type="region of interest" description="Disordered" evidence="5">
    <location>
        <begin position="148"/>
        <end position="214"/>
    </location>
</feature>
<dbReference type="InterPro" id="IPR006447">
    <property type="entry name" value="Myb_dom_plants"/>
</dbReference>
<dbReference type="GO" id="GO:0003677">
    <property type="term" value="F:DNA binding"/>
    <property type="evidence" value="ECO:0007669"/>
    <property type="project" value="InterPro"/>
</dbReference>
<dbReference type="PANTHER" id="PTHR31442:SF29">
    <property type="entry name" value="HOMEODOMAIN-LIKE SUPERFAMILY PROTEIN"/>
    <property type="match status" value="1"/>
</dbReference>
<proteinExistence type="predicted"/>
<evidence type="ECO:0000256" key="2">
    <source>
        <dbReference type="ARBA" id="ARBA00023015"/>
    </source>
</evidence>
<dbReference type="GO" id="GO:0005634">
    <property type="term" value="C:nucleus"/>
    <property type="evidence" value="ECO:0007669"/>
    <property type="project" value="UniProtKB-SubCell"/>
</dbReference>
<feature type="non-terminal residue" evidence="7">
    <location>
        <position position="1"/>
    </location>
</feature>
<dbReference type="InterPro" id="IPR044841">
    <property type="entry name" value="LUX/BOA-like"/>
</dbReference>
<dbReference type="InterPro" id="IPR009057">
    <property type="entry name" value="Homeodomain-like_sf"/>
</dbReference>
<name>A0A445ITE8_GLYSO</name>
<comment type="caution">
    <text evidence="7">The sequence shown here is derived from an EMBL/GenBank/DDBJ whole genome shotgun (WGS) entry which is preliminary data.</text>
</comment>
<dbReference type="NCBIfam" id="TIGR01557">
    <property type="entry name" value="myb_SHAQKYF"/>
    <property type="match status" value="1"/>
</dbReference>
<dbReference type="EMBL" id="QZWG01000010">
    <property type="protein sequence ID" value="RZB89320.1"/>
    <property type="molecule type" value="Genomic_DNA"/>
</dbReference>
<dbReference type="Pfam" id="PF00249">
    <property type="entry name" value="Myb_DNA-binding"/>
    <property type="match status" value="1"/>
</dbReference>
<dbReference type="Gene3D" id="1.10.10.60">
    <property type="entry name" value="Homeodomain-like"/>
    <property type="match status" value="1"/>
</dbReference>
<feature type="compositionally biased region" description="Low complexity" evidence="5">
    <location>
        <begin position="169"/>
        <end position="179"/>
    </location>
</feature>
<dbReference type="Proteomes" id="UP000289340">
    <property type="component" value="Chromosome 10"/>
</dbReference>
<feature type="domain" description="Myb-like" evidence="6">
    <location>
        <begin position="108"/>
        <end position="155"/>
    </location>
</feature>
<sequence>KYFFEQLISTQCQVLEANGERNHEDNEGKLKGKRTIDDLTMADSLTTTQCQVLTENGERNHDDNAGMLREKGTIDGNAMPDSGESTPMSSYNYHYHCLFDERKRSIVWTPELHLKFTEAMHMIGENTARPKQILSLMNEPYLTVRQVASHLQKHRSRLKHKENAHNTNLPSLSTSSSLSHKAKFPLPPKESTSGAKEHKRAFDPSVSTPKASFNENHNQNQFFVNNIGIEESNILPVDQNQPAIEYNDLIKKFVEDCDNFDLFENETNPDDVDQYSEMLRTILDGSSSSPW</sequence>
<dbReference type="AlphaFoldDB" id="A0A445ITE8"/>
<evidence type="ECO:0000259" key="6">
    <source>
        <dbReference type="Pfam" id="PF00249"/>
    </source>
</evidence>
<keyword evidence="4" id="KW-0539">Nucleus</keyword>
<reference evidence="7 8" key="1">
    <citation type="submission" date="2018-09" db="EMBL/GenBank/DDBJ databases">
        <title>A high-quality reference genome of wild soybean provides a powerful tool to mine soybean genomes.</title>
        <authorList>
            <person name="Xie M."/>
            <person name="Chung C.Y.L."/>
            <person name="Li M.-W."/>
            <person name="Wong F.-L."/>
            <person name="Chan T.-F."/>
            <person name="Lam H.-M."/>
        </authorList>
    </citation>
    <scope>NUCLEOTIDE SEQUENCE [LARGE SCALE GENOMIC DNA]</scope>
    <source>
        <strain evidence="8">cv. W05</strain>
        <tissue evidence="7">Hypocotyl of etiolated seedlings</tissue>
    </source>
</reference>
<dbReference type="InterPro" id="IPR001005">
    <property type="entry name" value="SANT/Myb"/>
</dbReference>
<keyword evidence="3" id="KW-0804">Transcription</keyword>
<dbReference type="GO" id="GO:0003700">
    <property type="term" value="F:DNA-binding transcription factor activity"/>
    <property type="evidence" value="ECO:0007669"/>
    <property type="project" value="InterPro"/>
</dbReference>
<evidence type="ECO:0000256" key="1">
    <source>
        <dbReference type="ARBA" id="ARBA00004123"/>
    </source>
</evidence>
<evidence type="ECO:0000313" key="7">
    <source>
        <dbReference type="EMBL" id="RZB89320.1"/>
    </source>
</evidence>
<feature type="compositionally biased region" description="Basic residues" evidence="5">
    <location>
        <begin position="151"/>
        <end position="162"/>
    </location>
</feature>
<dbReference type="FunFam" id="1.10.10.60:FF:000007">
    <property type="entry name" value="Two-component response regulator"/>
    <property type="match status" value="1"/>
</dbReference>
<dbReference type="SUPFAM" id="SSF46689">
    <property type="entry name" value="Homeodomain-like"/>
    <property type="match status" value="1"/>
</dbReference>
<keyword evidence="2" id="KW-0805">Transcription regulation</keyword>
<evidence type="ECO:0000313" key="8">
    <source>
        <dbReference type="Proteomes" id="UP000289340"/>
    </source>
</evidence>
<comment type="subcellular location">
    <subcellularLocation>
        <location evidence="1">Nucleus</location>
    </subcellularLocation>
</comment>
<gene>
    <name evidence="7" type="ORF">D0Y65_028257</name>
</gene>
<organism evidence="7 8">
    <name type="scientific">Glycine soja</name>
    <name type="common">Wild soybean</name>
    <dbReference type="NCBI Taxonomy" id="3848"/>
    <lineage>
        <taxon>Eukaryota</taxon>
        <taxon>Viridiplantae</taxon>
        <taxon>Streptophyta</taxon>
        <taxon>Embryophyta</taxon>
        <taxon>Tracheophyta</taxon>
        <taxon>Spermatophyta</taxon>
        <taxon>Magnoliopsida</taxon>
        <taxon>eudicotyledons</taxon>
        <taxon>Gunneridae</taxon>
        <taxon>Pentapetalae</taxon>
        <taxon>rosids</taxon>
        <taxon>fabids</taxon>
        <taxon>Fabales</taxon>
        <taxon>Fabaceae</taxon>
        <taxon>Papilionoideae</taxon>
        <taxon>50 kb inversion clade</taxon>
        <taxon>NPAAA clade</taxon>
        <taxon>indigoferoid/millettioid clade</taxon>
        <taxon>Phaseoleae</taxon>
        <taxon>Glycine</taxon>
        <taxon>Glycine subgen. Soja</taxon>
    </lineage>
</organism>
<keyword evidence="8" id="KW-1185">Reference proteome</keyword>
<dbReference type="PANTHER" id="PTHR31442">
    <property type="entry name" value="HOMEODOMAIN-LIKE SUPERFAMILY PROTEIN-RELATED"/>
    <property type="match status" value="1"/>
</dbReference>
<protein>
    <submittedName>
        <fullName evidence="7">Transcription activator GLK2</fullName>
    </submittedName>
</protein>
<evidence type="ECO:0000256" key="5">
    <source>
        <dbReference type="SAM" id="MobiDB-lite"/>
    </source>
</evidence>
<evidence type="ECO:0000256" key="3">
    <source>
        <dbReference type="ARBA" id="ARBA00023163"/>
    </source>
</evidence>